<evidence type="ECO:0000313" key="7">
    <source>
        <dbReference type="Proteomes" id="UP000533017"/>
    </source>
</evidence>
<protein>
    <recommendedName>
        <fullName evidence="3">ARB-07466-like C-terminal domain-containing protein</fullName>
    </recommendedName>
</protein>
<evidence type="ECO:0000313" key="4">
    <source>
        <dbReference type="EMBL" id="NYH87320.1"/>
    </source>
</evidence>
<evidence type="ECO:0000259" key="3">
    <source>
        <dbReference type="Pfam" id="PF26571"/>
    </source>
</evidence>
<evidence type="ECO:0000313" key="6">
    <source>
        <dbReference type="Proteomes" id="UP000199052"/>
    </source>
</evidence>
<keyword evidence="2" id="KW-1133">Transmembrane helix</keyword>
<keyword evidence="7" id="KW-1185">Reference proteome</keyword>
<feature type="transmembrane region" description="Helical" evidence="2">
    <location>
        <begin position="17"/>
        <end position="36"/>
    </location>
</feature>
<feature type="region of interest" description="Disordered" evidence="1">
    <location>
        <begin position="216"/>
        <end position="243"/>
    </location>
</feature>
<evidence type="ECO:0000256" key="2">
    <source>
        <dbReference type="SAM" id="Phobius"/>
    </source>
</evidence>
<accession>A0A1I2Y3Z6</accession>
<keyword evidence="2" id="KW-0472">Membrane</keyword>
<feature type="compositionally biased region" description="Basic and acidic residues" evidence="1">
    <location>
        <begin position="230"/>
        <end position="243"/>
    </location>
</feature>
<gene>
    <name evidence="4" type="ORF">FHR37_006171</name>
    <name evidence="5" type="ORF">SAMN05421678_113199</name>
</gene>
<keyword evidence="2" id="KW-0812">Transmembrane</keyword>
<feature type="domain" description="ARB-07466-like C-terminal" evidence="3">
    <location>
        <begin position="86"/>
        <end position="196"/>
    </location>
</feature>
<dbReference type="Proteomes" id="UP000199052">
    <property type="component" value="Unassembled WGS sequence"/>
</dbReference>
<name>A0A1I2Y3Z6_9ACTN</name>
<reference evidence="4 7" key="2">
    <citation type="submission" date="2020-07" db="EMBL/GenBank/DDBJ databases">
        <title>Sequencing the genomes of 1000 actinobacteria strains.</title>
        <authorList>
            <person name="Klenk H.-P."/>
        </authorList>
    </citation>
    <scope>NUCLEOTIDE SEQUENCE [LARGE SCALE GENOMIC DNA]</scope>
    <source>
        <strain evidence="4 7">DSM 45117</strain>
    </source>
</reference>
<dbReference type="EMBL" id="JACBZA010000001">
    <property type="protein sequence ID" value="NYH87320.1"/>
    <property type="molecule type" value="Genomic_DNA"/>
</dbReference>
<dbReference type="RefSeq" id="WP_092886266.1">
    <property type="nucleotide sequence ID" value="NZ_FOOI01000013.1"/>
</dbReference>
<dbReference type="Pfam" id="PF26571">
    <property type="entry name" value="VldE"/>
    <property type="match status" value="1"/>
</dbReference>
<sequence length="243" mass="26719">MDTGSASNHRLHFSRKALVAIGVLVAVIAVVVALAISRSPQVPRAGAPAGGVSEVQRLMPPTPPFTKTIDAYQKYQGGTTCSPTDKPGAVDIKNLVVATYHNAWWGIHRACTSSVNEHKEGRAIDVAFNAADPVQRTRANDFLYWLLKPDQYGNRNAMARRIGVMYLIWNHKMWRSYNPSAGWLPYSGSNPHTDHVHISLSWDGALRKTTWWTQRTGAATPMPSPPAGVSRERAPTDITDSPR</sequence>
<reference evidence="5 6" key="1">
    <citation type="submission" date="2016-10" db="EMBL/GenBank/DDBJ databases">
        <authorList>
            <person name="de Groot N.N."/>
        </authorList>
    </citation>
    <scope>NUCLEOTIDE SEQUENCE [LARGE SCALE GENOMIC DNA]</scope>
    <source>
        <strain evidence="5 6">CPCC 202808</strain>
    </source>
</reference>
<dbReference type="STRING" id="504797.SAMN05421678_113199"/>
<evidence type="ECO:0000313" key="5">
    <source>
        <dbReference type="EMBL" id="SFH20403.1"/>
    </source>
</evidence>
<dbReference type="Proteomes" id="UP000533017">
    <property type="component" value="Unassembled WGS sequence"/>
</dbReference>
<proteinExistence type="predicted"/>
<evidence type="ECO:0000256" key="1">
    <source>
        <dbReference type="SAM" id="MobiDB-lite"/>
    </source>
</evidence>
<dbReference type="OrthoDB" id="5181100at2"/>
<dbReference type="AlphaFoldDB" id="A0A1I2Y3Z6"/>
<dbReference type="InterPro" id="IPR058593">
    <property type="entry name" value="ARB_07466-like_C"/>
</dbReference>
<organism evidence="5 6">
    <name type="scientific">Actinopolymorpha cephalotaxi</name>
    <dbReference type="NCBI Taxonomy" id="504797"/>
    <lineage>
        <taxon>Bacteria</taxon>
        <taxon>Bacillati</taxon>
        <taxon>Actinomycetota</taxon>
        <taxon>Actinomycetes</taxon>
        <taxon>Propionibacteriales</taxon>
        <taxon>Actinopolymorphaceae</taxon>
        <taxon>Actinopolymorpha</taxon>
    </lineage>
</organism>
<dbReference type="EMBL" id="FOOI01000013">
    <property type="protein sequence ID" value="SFH20403.1"/>
    <property type="molecule type" value="Genomic_DNA"/>
</dbReference>